<protein>
    <submittedName>
        <fullName evidence="2">Uncharacterized protein</fullName>
    </submittedName>
</protein>
<accession>A0AAV6YP71</accession>
<dbReference type="AlphaFoldDB" id="A0AAV6YP71"/>
<proteinExistence type="predicted"/>
<comment type="caution">
    <text evidence="2">The sequence shown here is derived from an EMBL/GenBank/DDBJ whole genome shotgun (WGS) entry which is preliminary data.</text>
</comment>
<gene>
    <name evidence="2" type="ORF">GDO81_022626</name>
</gene>
<reference evidence="2" key="1">
    <citation type="thesis" date="2020" institute="ProQuest LLC" country="789 East Eisenhower Parkway, Ann Arbor, MI, USA">
        <title>Comparative Genomics and Chromosome Evolution.</title>
        <authorList>
            <person name="Mudd A.B."/>
        </authorList>
    </citation>
    <scope>NUCLEOTIDE SEQUENCE</scope>
    <source>
        <strain evidence="2">237g6f4</strain>
        <tissue evidence="2">Blood</tissue>
    </source>
</reference>
<evidence type="ECO:0000256" key="1">
    <source>
        <dbReference type="SAM" id="SignalP"/>
    </source>
</evidence>
<sequence length="77" mass="8397">MKFYIPALVLLLAPALVTGHDAPCSIDDAIKSIVSQYYKNMELDCVFVTERSSLCTCPAGTGTCCLLIPIHESYQRG</sequence>
<evidence type="ECO:0000313" key="2">
    <source>
        <dbReference type="EMBL" id="KAG8538451.1"/>
    </source>
</evidence>
<name>A0AAV6YP71_ENGPU</name>
<organism evidence="2 3">
    <name type="scientific">Engystomops pustulosus</name>
    <name type="common">Tungara frog</name>
    <name type="synonym">Physalaemus pustulosus</name>
    <dbReference type="NCBI Taxonomy" id="76066"/>
    <lineage>
        <taxon>Eukaryota</taxon>
        <taxon>Metazoa</taxon>
        <taxon>Chordata</taxon>
        <taxon>Craniata</taxon>
        <taxon>Vertebrata</taxon>
        <taxon>Euteleostomi</taxon>
        <taxon>Amphibia</taxon>
        <taxon>Batrachia</taxon>
        <taxon>Anura</taxon>
        <taxon>Neobatrachia</taxon>
        <taxon>Hyloidea</taxon>
        <taxon>Leptodactylidae</taxon>
        <taxon>Leiuperinae</taxon>
        <taxon>Engystomops</taxon>
    </lineage>
</organism>
<dbReference type="EMBL" id="WNYA01021108">
    <property type="protein sequence ID" value="KAG8538451.1"/>
    <property type="molecule type" value="Genomic_DNA"/>
</dbReference>
<evidence type="ECO:0000313" key="3">
    <source>
        <dbReference type="Proteomes" id="UP000824782"/>
    </source>
</evidence>
<feature type="chain" id="PRO_5043496266" evidence="1">
    <location>
        <begin position="20"/>
        <end position="77"/>
    </location>
</feature>
<feature type="signal peptide" evidence="1">
    <location>
        <begin position="1"/>
        <end position="19"/>
    </location>
</feature>
<dbReference type="Proteomes" id="UP000824782">
    <property type="component" value="Unassembled WGS sequence"/>
</dbReference>
<keyword evidence="3" id="KW-1185">Reference proteome</keyword>
<keyword evidence="1" id="KW-0732">Signal</keyword>